<evidence type="ECO:0000256" key="1">
    <source>
        <dbReference type="SAM" id="Phobius"/>
    </source>
</evidence>
<comment type="caution">
    <text evidence="2">The sequence shown here is derived from an EMBL/GenBank/DDBJ whole genome shotgun (WGS) entry which is preliminary data.</text>
</comment>
<name>A0ABR7KR24_9SPHI</name>
<feature type="transmembrane region" description="Helical" evidence="1">
    <location>
        <begin position="200"/>
        <end position="219"/>
    </location>
</feature>
<gene>
    <name evidence="2" type="ORF">H7U22_08925</name>
</gene>
<feature type="transmembrane region" description="Helical" evidence="1">
    <location>
        <begin position="251"/>
        <end position="270"/>
    </location>
</feature>
<proteinExistence type="predicted"/>
<feature type="transmembrane region" description="Helical" evidence="1">
    <location>
        <begin position="26"/>
        <end position="45"/>
    </location>
</feature>
<dbReference type="EMBL" id="JACRYL010000007">
    <property type="protein sequence ID" value="MBC6110546.1"/>
    <property type="molecule type" value="Genomic_DNA"/>
</dbReference>
<dbReference type="RefSeq" id="WP_187071021.1">
    <property type="nucleotide sequence ID" value="NZ_JACRYL010000007.1"/>
</dbReference>
<evidence type="ECO:0000313" key="3">
    <source>
        <dbReference type="Proteomes" id="UP000652755"/>
    </source>
</evidence>
<protein>
    <submittedName>
        <fullName evidence="2">EpsG family protein</fullName>
    </submittedName>
</protein>
<feature type="transmembrane region" description="Helical" evidence="1">
    <location>
        <begin position="84"/>
        <end position="107"/>
    </location>
</feature>
<dbReference type="Pfam" id="PF14897">
    <property type="entry name" value="EpsG"/>
    <property type="match status" value="1"/>
</dbReference>
<feature type="transmembrane region" description="Helical" evidence="1">
    <location>
        <begin position="163"/>
        <end position="188"/>
    </location>
</feature>
<feature type="transmembrane region" description="Helical" evidence="1">
    <location>
        <begin position="128"/>
        <end position="151"/>
    </location>
</feature>
<accession>A0ABR7KR24</accession>
<feature type="transmembrane region" description="Helical" evidence="1">
    <location>
        <begin position="282"/>
        <end position="303"/>
    </location>
</feature>
<dbReference type="Proteomes" id="UP000652755">
    <property type="component" value="Unassembled WGS sequence"/>
</dbReference>
<evidence type="ECO:0000313" key="2">
    <source>
        <dbReference type="EMBL" id="MBC6110546.1"/>
    </source>
</evidence>
<keyword evidence="3" id="KW-1185">Reference proteome</keyword>
<sequence length="369" mass="42726">MGIYIIIFIVILGTSLLSIFVKINKYYSVLIFILLLLFGALRYKIGMDYESYEDIFNLFTGKALSLKGVSDLYLEPGYAIILSYLKYIGFGNIGIFAIHMALSLYFFHKAILRYSYNTFISWNIFYGVYYANLLFNGMRQGLFIAIILYVFPRLLKKTWLSFFKVLLLSFLLAFFLHKTALALPIIYLVCLFKPTIKYKYAILFGSLVWAFTGLGNVLVQVGGLSFFKDTAYLGVVDFYSQNESFGSEIKLLSISVLHRLVILFLALYFSEFKTAPPVFKKLTNIYFWGAVIYFVLTPLGYMLATRVSMNVKAFDLLLIPYFVIFLKEYKFKFLGLMLISAWSFAVMLTNFYIPGNYPYYIPYRTILSR</sequence>
<reference evidence="2 3" key="1">
    <citation type="submission" date="2020-08" db="EMBL/GenBank/DDBJ databases">
        <authorList>
            <person name="Sun Q."/>
            <person name="Inoue M."/>
        </authorList>
    </citation>
    <scope>NUCLEOTIDE SEQUENCE [LARGE SCALE GENOMIC DNA]</scope>
    <source>
        <strain evidence="2 3">CCM 8938</strain>
    </source>
</reference>
<dbReference type="InterPro" id="IPR049458">
    <property type="entry name" value="EpsG-like"/>
</dbReference>
<feature type="transmembrane region" description="Helical" evidence="1">
    <location>
        <begin position="309"/>
        <end position="326"/>
    </location>
</feature>
<feature type="transmembrane region" description="Helical" evidence="1">
    <location>
        <begin position="6"/>
        <end position="21"/>
    </location>
</feature>
<organism evidence="2 3">
    <name type="scientific">Pedobacter fastidiosus</name>
    <dbReference type="NCBI Taxonomy" id="2765361"/>
    <lineage>
        <taxon>Bacteria</taxon>
        <taxon>Pseudomonadati</taxon>
        <taxon>Bacteroidota</taxon>
        <taxon>Sphingobacteriia</taxon>
        <taxon>Sphingobacteriales</taxon>
        <taxon>Sphingobacteriaceae</taxon>
        <taxon>Pedobacter</taxon>
    </lineage>
</organism>
<keyword evidence="1" id="KW-0472">Membrane</keyword>
<keyword evidence="1" id="KW-0812">Transmembrane</keyword>
<keyword evidence="1" id="KW-1133">Transmembrane helix</keyword>
<feature type="transmembrane region" description="Helical" evidence="1">
    <location>
        <begin position="333"/>
        <end position="353"/>
    </location>
</feature>